<dbReference type="Proteomes" id="UP001152795">
    <property type="component" value="Unassembled WGS sequence"/>
</dbReference>
<dbReference type="InterPro" id="IPR027267">
    <property type="entry name" value="AH/BAR_dom_sf"/>
</dbReference>
<evidence type="ECO:0000256" key="2">
    <source>
        <dbReference type="SAM" id="MobiDB-lite"/>
    </source>
</evidence>
<name>A0A6S7FV49_PARCT</name>
<dbReference type="EMBL" id="CACRXK020000102">
    <property type="protein sequence ID" value="CAB3978300.1"/>
    <property type="molecule type" value="Genomic_DNA"/>
</dbReference>
<dbReference type="InterPro" id="IPR030798">
    <property type="entry name" value="Arfaptin_fam"/>
</dbReference>
<dbReference type="AlphaFoldDB" id="A0A6S7FV49"/>
<accession>A0A6S7FV49</accession>
<evidence type="ECO:0000313" key="3">
    <source>
        <dbReference type="EMBL" id="CAB3978300.1"/>
    </source>
</evidence>
<dbReference type="OrthoDB" id="9994780at2759"/>
<dbReference type="GO" id="GO:0019904">
    <property type="term" value="F:protein domain specific binding"/>
    <property type="evidence" value="ECO:0007669"/>
    <property type="project" value="InterPro"/>
</dbReference>
<dbReference type="PROSITE" id="PS50870">
    <property type="entry name" value="AH"/>
    <property type="match status" value="1"/>
</dbReference>
<dbReference type="Pfam" id="PF06456">
    <property type="entry name" value="Arfaptin"/>
    <property type="match status" value="1"/>
</dbReference>
<dbReference type="GO" id="GO:0034315">
    <property type="term" value="P:regulation of Arp2/3 complex-mediated actin nucleation"/>
    <property type="evidence" value="ECO:0007669"/>
    <property type="project" value="TreeGrafter"/>
</dbReference>
<dbReference type="GO" id="GO:0032588">
    <property type="term" value="C:trans-Golgi network membrane"/>
    <property type="evidence" value="ECO:0007669"/>
    <property type="project" value="TreeGrafter"/>
</dbReference>
<dbReference type="SUPFAM" id="SSF103657">
    <property type="entry name" value="BAR/IMD domain-like"/>
    <property type="match status" value="1"/>
</dbReference>
<sequence length="186" mass="20976">MASVQRVSTIDDDSLVRETALNGDYPETTATIDLSDSSSITRMEDMLRVATDLQDNSSPHDTNRGPHYSSYPEARSSSSSLMGEGKGTAVVQNNAAAKMDNFKKWSISTSDHQYYAQITPTSSAATFKAEEAKKEFEKQKAKYDRIRNDLTVKLKFLEENKVKVMQRQLCYFITRQRPTSLETNKL</sequence>
<dbReference type="GO" id="GO:0005543">
    <property type="term" value="F:phospholipid binding"/>
    <property type="evidence" value="ECO:0007669"/>
    <property type="project" value="TreeGrafter"/>
</dbReference>
<organism evidence="3 4">
    <name type="scientific">Paramuricea clavata</name>
    <name type="common">Red gorgonian</name>
    <name type="synonym">Violescent sea-whip</name>
    <dbReference type="NCBI Taxonomy" id="317549"/>
    <lineage>
        <taxon>Eukaryota</taxon>
        <taxon>Metazoa</taxon>
        <taxon>Cnidaria</taxon>
        <taxon>Anthozoa</taxon>
        <taxon>Octocorallia</taxon>
        <taxon>Malacalcyonacea</taxon>
        <taxon>Plexauridae</taxon>
        <taxon>Paramuricea</taxon>
    </lineage>
</organism>
<dbReference type="PANTHER" id="PTHR12141:SF5">
    <property type="entry name" value="ARFAPTIN"/>
    <property type="match status" value="1"/>
</dbReference>
<evidence type="ECO:0000313" key="4">
    <source>
        <dbReference type="Proteomes" id="UP001152795"/>
    </source>
</evidence>
<feature type="coiled-coil region" evidence="1">
    <location>
        <begin position="129"/>
        <end position="167"/>
    </location>
</feature>
<proteinExistence type="predicted"/>
<feature type="region of interest" description="Disordered" evidence="2">
    <location>
        <begin position="52"/>
        <end position="87"/>
    </location>
</feature>
<reference evidence="3" key="1">
    <citation type="submission" date="2020-04" db="EMBL/GenBank/DDBJ databases">
        <authorList>
            <person name="Alioto T."/>
            <person name="Alioto T."/>
            <person name="Gomez Garrido J."/>
        </authorList>
    </citation>
    <scope>NUCLEOTIDE SEQUENCE</scope>
    <source>
        <strain evidence="3">A484AB</strain>
    </source>
</reference>
<evidence type="ECO:0000256" key="1">
    <source>
        <dbReference type="SAM" id="Coils"/>
    </source>
</evidence>
<dbReference type="InterPro" id="IPR010504">
    <property type="entry name" value="AH_dom"/>
</dbReference>
<feature type="compositionally biased region" description="Low complexity" evidence="2">
    <location>
        <begin position="69"/>
        <end position="80"/>
    </location>
</feature>
<dbReference type="GO" id="GO:0006886">
    <property type="term" value="P:intracellular protein transport"/>
    <property type="evidence" value="ECO:0007669"/>
    <property type="project" value="TreeGrafter"/>
</dbReference>
<keyword evidence="1" id="KW-0175">Coiled coil</keyword>
<gene>
    <name evidence="3" type="ORF">PACLA_8A027362</name>
</gene>
<comment type="caution">
    <text evidence="3">The sequence shown here is derived from an EMBL/GenBank/DDBJ whole genome shotgun (WGS) entry which is preliminary data.</text>
</comment>
<dbReference type="Gene3D" id="1.20.1270.60">
    <property type="entry name" value="Arfaptin homology (AH) domain/BAR domain"/>
    <property type="match status" value="1"/>
</dbReference>
<keyword evidence="4" id="KW-1185">Reference proteome</keyword>
<protein>
    <submittedName>
        <fullName evidence="3">Arfaptin-2-like isoform X1</fullName>
    </submittedName>
</protein>
<dbReference type="PANTHER" id="PTHR12141">
    <property type="entry name" value="ARFAPTIN-RELATED"/>
    <property type="match status" value="1"/>
</dbReference>